<dbReference type="SMART" id="SM01390">
    <property type="entry name" value="Ribosomal_S4"/>
    <property type="match status" value="1"/>
</dbReference>
<dbReference type="NCBIfam" id="TIGR02027">
    <property type="entry name" value="rpoA"/>
    <property type="match status" value="1"/>
</dbReference>
<dbReference type="InterPro" id="IPR036643">
    <property type="entry name" value="RNApol_insert_sf"/>
</dbReference>
<dbReference type="SUPFAM" id="SSF56553">
    <property type="entry name" value="Insert subdomain of RNA polymerase alpha subunit"/>
    <property type="match status" value="1"/>
</dbReference>
<evidence type="ECO:0000256" key="3">
    <source>
        <dbReference type="ARBA" id="ARBA00007465"/>
    </source>
</evidence>
<dbReference type="InterPro" id="IPR036603">
    <property type="entry name" value="RBP11-like"/>
</dbReference>
<dbReference type="Gene3D" id="2.170.120.12">
    <property type="entry name" value="DNA-directed RNA polymerase, insert domain"/>
    <property type="match status" value="1"/>
</dbReference>
<protein>
    <recommendedName>
        <fullName evidence="4">DNA-directed RNA polymerase</fullName>
        <ecNumber evidence="4">2.7.7.6</ecNumber>
    </recommendedName>
    <alternativeName>
        <fullName evidence="9">Plastid-encoded RNA polymerase subunit alpha</fullName>
    </alternativeName>
</protein>
<dbReference type="NCBIfam" id="NF003513">
    <property type="entry name" value="PRK05182.1-2"/>
    <property type="match status" value="1"/>
</dbReference>
<dbReference type="FunFam" id="1.10.150.20:FF:000001">
    <property type="entry name" value="DNA-directed RNA polymerase subunit alpha"/>
    <property type="match status" value="1"/>
</dbReference>
<dbReference type="InterPro" id="IPR011263">
    <property type="entry name" value="DNA-dir_RNA_pol_RpoA/D/Rpb3"/>
</dbReference>
<dbReference type="SUPFAM" id="SSF47789">
    <property type="entry name" value="C-terminal domain of RNA polymerase alpha subunit"/>
    <property type="match status" value="1"/>
</dbReference>
<reference evidence="14" key="1">
    <citation type="submission" date="2014-03" db="EMBL/GenBank/DDBJ databases">
        <authorList>
            <person name="Aksoy S."/>
            <person name="Warren W."/>
            <person name="Wilson R.K."/>
        </authorList>
    </citation>
    <scope>NUCLEOTIDE SEQUENCE [LARGE SCALE GENOMIC DNA]</scope>
    <source>
        <strain evidence="14">IAEA</strain>
    </source>
</reference>
<keyword evidence="5" id="KW-0240">DNA-directed RNA polymerase</keyword>
<evidence type="ECO:0000313" key="13">
    <source>
        <dbReference type="EnsemblMetazoa" id="GPAI000754-PA"/>
    </source>
</evidence>
<comment type="catalytic activity">
    <reaction evidence="10">
        <text>RNA(n) + a ribonucleoside 5'-triphosphate = RNA(n+1) + diphosphate</text>
        <dbReference type="Rhea" id="RHEA:21248"/>
        <dbReference type="Rhea" id="RHEA-COMP:14527"/>
        <dbReference type="Rhea" id="RHEA-COMP:17342"/>
        <dbReference type="ChEBI" id="CHEBI:33019"/>
        <dbReference type="ChEBI" id="CHEBI:61557"/>
        <dbReference type="ChEBI" id="CHEBI:140395"/>
        <dbReference type="EC" id="2.7.7.6"/>
    </reaction>
</comment>
<dbReference type="STRING" id="7398.A0A1A9Z195"/>
<dbReference type="Pfam" id="PF03118">
    <property type="entry name" value="RNA_pol_A_CTD"/>
    <property type="match status" value="1"/>
</dbReference>
<evidence type="ECO:0000256" key="5">
    <source>
        <dbReference type="ARBA" id="ARBA00022478"/>
    </source>
</evidence>
<dbReference type="FunFam" id="2.170.120.12:FF:000001">
    <property type="entry name" value="DNA-directed RNA polymerase subunit alpha"/>
    <property type="match status" value="1"/>
</dbReference>
<dbReference type="GO" id="GO:0006351">
    <property type="term" value="P:DNA-templated transcription"/>
    <property type="evidence" value="ECO:0007669"/>
    <property type="project" value="InterPro"/>
</dbReference>
<dbReference type="Pfam" id="PF01193">
    <property type="entry name" value="RNA_pol_L"/>
    <property type="match status" value="1"/>
</dbReference>
<dbReference type="InterPro" id="IPR011262">
    <property type="entry name" value="DNA-dir_RNA_pol_insert"/>
</dbReference>
<dbReference type="Proteomes" id="UP000092445">
    <property type="component" value="Unassembled WGS sequence"/>
</dbReference>
<evidence type="ECO:0000256" key="10">
    <source>
        <dbReference type="ARBA" id="ARBA00048552"/>
    </source>
</evidence>
<evidence type="ECO:0000313" key="14">
    <source>
        <dbReference type="Proteomes" id="UP000092445"/>
    </source>
</evidence>
<dbReference type="Gene3D" id="1.10.150.20">
    <property type="entry name" value="5' to 3' exonuclease, C-terminal subdomain"/>
    <property type="match status" value="1"/>
</dbReference>
<evidence type="ECO:0000259" key="11">
    <source>
        <dbReference type="SMART" id="SM00662"/>
    </source>
</evidence>
<dbReference type="Pfam" id="PF01000">
    <property type="entry name" value="RNA_pol_A_bac"/>
    <property type="match status" value="1"/>
</dbReference>
<keyword evidence="6" id="KW-0808">Transferase</keyword>
<dbReference type="NCBIfam" id="NF003519">
    <property type="entry name" value="PRK05182.2-5"/>
    <property type="match status" value="1"/>
</dbReference>
<comment type="similarity">
    <text evidence="2">Belongs to the RNA polymerase alpha chain family.</text>
</comment>
<dbReference type="Gene3D" id="1.10.1050.10">
    <property type="entry name" value="Ribosomal Protein S4 Delta 41, Chain A, domain 1"/>
    <property type="match status" value="1"/>
</dbReference>
<comment type="function">
    <text evidence="1">DNA-dependent RNA polymerase catalyzes the transcription of DNA into RNA using the four ribonucleoside triphosphates as substrates.</text>
</comment>
<dbReference type="GO" id="GO:0003677">
    <property type="term" value="F:DNA binding"/>
    <property type="evidence" value="ECO:0007669"/>
    <property type="project" value="InterPro"/>
</dbReference>
<dbReference type="InterPro" id="IPR011773">
    <property type="entry name" value="DNA-dir_RpoA"/>
</dbReference>
<evidence type="ECO:0000259" key="12">
    <source>
        <dbReference type="SMART" id="SM01390"/>
    </source>
</evidence>
<dbReference type="VEuPathDB" id="VectorBase:GPAI000754"/>
<keyword evidence="8" id="KW-0804">Transcription</keyword>
<sequence length="454" mass="51576">MARYLGPMLKLSRREGTDLFFKSGIRVIETKCKIDQLPGQHGIKKPRLSDYGMQLREKQKIKLNDVIQIHPNSKKQSRIQAAIEISEQREKNSWIEVDLIKMQGILKKFPDRSELSSEINEHLIRDCNMQNSITEFLKPRLVDIEQISNTHARITLEPLERGFGHTLGNALRRILLSSMPGYAVTEVEIDGILHEYSIKEGIKEDILEVLLNLKELAVIIQSNKDSAILSLSKSGIGIVTASDIIHDGNIEICHPEHILCHLTHEQASINMRIKVQRGRGYVPAVSRMHIEDRPIGRLLLDACYSPVERISYNVQAARVEQRTDLDKLIIDMETNGTIDPESAIRRAATILSEQLEAFIDLRDVRQPEIKEEKPEFDPILLRPVDDLELTVRSANCLKAESIHYIGDLVQRTEVELLKTPNLGKKSLTEIKDVLATRNLTLGMRLDNWPPASIS</sequence>
<dbReference type="Pfam" id="PF00163">
    <property type="entry name" value="Ribosomal_S4"/>
    <property type="match status" value="1"/>
</dbReference>
<dbReference type="GO" id="GO:0003899">
    <property type="term" value="F:DNA-directed RNA polymerase activity"/>
    <property type="evidence" value="ECO:0007669"/>
    <property type="project" value="UniProtKB-EC"/>
</dbReference>
<evidence type="ECO:0000256" key="9">
    <source>
        <dbReference type="ARBA" id="ARBA00031776"/>
    </source>
</evidence>
<dbReference type="InterPro" id="IPR011260">
    <property type="entry name" value="RNAP_asu_C"/>
</dbReference>
<dbReference type="GO" id="GO:0005737">
    <property type="term" value="C:cytoplasm"/>
    <property type="evidence" value="ECO:0007669"/>
    <property type="project" value="UniProtKB-ARBA"/>
</dbReference>
<dbReference type="GO" id="GO:0019843">
    <property type="term" value="F:rRNA binding"/>
    <property type="evidence" value="ECO:0007669"/>
    <property type="project" value="InterPro"/>
</dbReference>
<proteinExistence type="inferred from homology"/>
<evidence type="ECO:0000256" key="2">
    <source>
        <dbReference type="ARBA" id="ARBA00007123"/>
    </source>
</evidence>
<reference evidence="13" key="2">
    <citation type="submission" date="2020-05" db="UniProtKB">
        <authorList>
            <consortium name="EnsemblMetazoa"/>
        </authorList>
    </citation>
    <scope>IDENTIFICATION</scope>
    <source>
        <strain evidence="13">IAEA</strain>
    </source>
</reference>
<accession>A0A1A9Z195</accession>
<evidence type="ECO:0000256" key="8">
    <source>
        <dbReference type="ARBA" id="ARBA00023163"/>
    </source>
</evidence>
<evidence type="ECO:0000256" key="6">
    <source>
        <dbReference type="ARBA" id="ARBA00022679"/>
    </source>
</evidence>
<evidence type="ECO:0000256" key="1">
    <source>
        <dbReference type="ARBA" id="ARBA00004026"/>
    </source>
</evidence>
<dbReference type="SUPFAM" id="SSF55257">
    <property type="entry name" value="RBP11-like subunits of RNA polymerase"/>
    <property type="match status" value="1"/>
</dbReference>
<dbReference type="HAMAP" id="MF_00059">
    <property type="entry name" value="RNApol_bact_RpoA"/>
    <property type="match status" value="1"/>
</dbReference>
<evidence type="ECO:0000256" key="4">
    <source>
        <dbReference type="ARBA" id="ARBA00012418"/>
    </source>
</evidence>
<dbReference type="EC" id="2.7.7.6" evidence="4"/>
<keyword evidence="14" id="KW-1185">Reference proteome</keyword>
<dbReference type="GO" id="GO:0046983">
    <property type="term" value="F:protein dimerization activity"/>
    <property type="evidence" value="ECO:0007669"/>
    <property type="project" value="InterPro"/>
</dbReference>
<dbReference type="InterPro" id="IPR036986">
    <property type="entry name" value="S4_RNA-bd_sf"/>
</dbReference>
<dbReference type="SUPFAM" id="SSF55174">
    <property type="entry name" value="Alpha-L RNA-binding motif"/>
    <property type="match status" value="1"/>
</dbReference>
<feature type="domain" description="Small ribosomal subunit protein uS4 N-terminal" evidence="12">
    <location>
        <begin position="3"/>
        <end position="107"/>
    </location>
</feature>
<dbReference type="CDD" id="cd06928">
    <property type="entry name" value="RNAP_alpha_NTD"/>
    <property type="match status" value="1"/>
</dbReference>
<dbReference type="InterPro" id="IPR001912">
    <property type="entry name" value="Ribosomal_uS4_N"/>
</dbReference>
<keyword evidence="7" id="KW-0548">Nucleotidyltransferase</keyword>
<dbReference type="SMART" id="SM00662">
    <property type="entry name" value="RPOLD"/>
    <property type="match status" value="1"/>
</dbReference>
<dbReference type="GO" id="GO:0000428">
    <property type="term" value="C:DNA-directed RNA polymerase complex"/>
    <property type="evidence" value="ECO:0007669"/>
    <property type="project" value="UniProtKB-KW"/>
</dbReference>
<organism evidence="13 14">
    <name type="scientific">Glossina pallidipes</name>
    <name type="common">Tsetse fly</name>
    <dbReference type="NCBI Taxonomy" id="7398"/>
    <lineage>
        <taxon>Eukaryota</taxon>
        <taxon>Metazoa</taxon>
        <taxon>Ecdysozoa</taxon>
        <taxon>Arthropoda</taxon>
        <taxon>Hexapoda</taxon>
        <taxon>Insecta</taxon>
        <taxon>Pterygota</taxon>
        <taxon>Neoptera</taxon>
        <taxon>Endopterygota</taxon>
        <taxon>Diptera</taxon>
        <taxon>Brachycera</taxon>
        <taxon>Muscomorpha</taxon>
        <taxon>Hippoboscoidea</taxon>
        <taxon>Glossinidae</taxon>
        <taxon>Glossina</taxon>
    </lineage>
</organism>
<evidence type="ECO:0000256" key="7">
    <source>
        <dbReference type="ARBA" id="ARBA00022695"/>
    </source>
</evidence>
<comment type="similarity">
    <text evidence="3">Belongs to the universal ribosomal protein uS4 family.</text>
</comment>
<name>A0A1A9Z195_GLOPL</name>
<dbReference type="Gene3D" id="3.10.290.10">
    <property type="entry name" value="RNA-binding S4 domain"/>
    <property type="match status" value="1"/>
</dbReference>
<dbReference type="Gene3D" id="3.30.1360.10">
    <property type="entry name" value="RNA polymerase, RBP11-like subunit"/>
    <property type="match status" value="1"/>
</dbReference>
<dbReference type="EnsemblMetazoa" id="GPAI000754-RA">
    <property type="protein sequence ID" value="GPAI000754-PA"/>
    <property type="gene ID" value="GPAI000754"/>
</dbReference>
<feature type="domain" description="DNA-directed RNA polymerase RpoA/D/Rpb3-type" evidence="11">
    <location>
        <begin position="151"/>
        <end position="361"/>
    </location>
</feature>
<dbReference type="AlphaFoldDB" id="A0A1A9Z195"/>